<sequence length="125" mass="14115">MSGLGRREASDLALGHSEIMLKPIKNLFRYLMKRRHRKIYRDGCVLSRFIARDVRRDVMILSAHDIDDGFIAARIRTTNVMYLSRGAVSSLGFGPPQRIALDQLWDWSGQPWGGLADGTSIADKI</sequence>
<reference evidence="1 2" key="1">
    <citation type="submission" date="2019-02" db="EMBL/GenBank/DDBJ databases">
        <title>Deep-cultivation of Planctomycetes and their phenomic and genomic characterization uncovers novel biology.</title>
        <authorList>
            <person name="Wiegand S."/>
            <person name="Jogler M."/>
            <person name="Boedeker C."/>
            <person name="Pinto D."/>
            <person name="Vollmers J."/>
            <person name="Rivas-Marin E."/>
            <person name="Kohn T."/>
            <person name="Peeters S.H."/>
            <person name="Heuer A."/>
            <person name="Rast P."/>
            <person name="Oberbeckmann S."/>
            <person name="Bunk B."/>
            <person name="Jeske O."/>
            <person name="Meyerdierks A."/>
            <person name="Storesund J.E."/>
            <person name="Kallscheuer N."/>
            <person name="Luecker S."/>
            <person name="Lage O.M."/>
            <person name="Pohl T."/>
            <person name="Merkel B.J."/>
            <person name="Hornburger P."/>
            <person name="Mueller R.-W."/>
            <person name="Bruemmer F."/>
            <person name="Labrenz M."/>
            <person name="Spormann A.M."/>
            <person name="Op Den Camp H."/>
            <person name="Overmann J."/>
            <person name="Amann R."/>
            <person name="Jetten M.S.M."/>
            <person name="Mascher T."/>
            <person name="Medema M.H."/>
            <person name="Devos D.P."/>
            <person name="Kaster A.-K."/>
            <person name="Ovreas L."/>
            <person name="Rohde M."/>
            <person name="Galperin M.Y."/>
            <person name="Jogler C."/>
        </authorList>
    </citation>
    <scope>NUCLEOTIDE SEQUENCE [LARGE SCALE GENOMIC DNA]</scope>
    <source>
        <strain evidence="1 2">CA54</strain>
    </source>
</reference>
<proteinExistence type="predicted"/>
<gene>
    <name evidence="1" type="ORF">CA54_25780</name>
</gene>
<accession>A0A5C6BNJ8</accession>
<dbReference type="EMBL" id="SJPP01000001">
    <property type="protein sequence ID" value="TWU13743.1"/>
    <property type="molecule type" value="Genomic_DNA"/>
</dbReference>
<keyword evidence="2" id="KW-1185">Reference proteome</keyword>
<comment type="caution">
    <text evidence="1">The sequence shown here is derived from an EMBL/GenBank/DDBJ whole genome shotgun (WGS) entry which is preliminary data.</text>
</comment>
<evidence type="ECO:0000313" key="2">
    <source>
        <dbReference type="Proteomes" id="UP000320735"/>
    </source>
</evidence>
<name>A0A5C6BNJ8_9PLAN</name>
<dbReference type="AlphaFoldDB" id="A0A5C6BNJ8"/>
<dbReference type="Proteomes" id="UP000320735">
    <property type="component" value="Unassembled WGS sequence"/>
</dbReference>
<protein>
    <submittedName>
        <fullName evidence="1">Uncharacterized protein</fullName>
    </submittedName>
</protein>
<organism evidence="1 2">
    <name type="scientific">Symmachiella macrocystis</name>
    <dbReference type="NCBI Taxonomy" id="2527985"/>
    <lineage>
        <taxon>Bacteria</taxon>
        <taxon>Pseudomonadati</taxon>
        <taxon>Planctomycetota</taxon>
        <taxon>Planctomycetia</taxon>
        <taxon>Planctomycetales</taxon>
        <taxon>Planctomycetaceae</taxon>
        <taxon>Symmachiella</taxon>
    </lineage>
</organism>
<evidence type="ECO:0000313" key="1">
    <source>
        <dbReference type="EMBL" id="TWU13743.1"/>
    </source>
</evidence>